<dbReference type="EMBL" id="BROH01000006">
    <property type="protein sequence ID" value="GKY88459.1"/>
    <property type="molecule type" value="Genomic_DNA"/>
</dbReference>
<dbReference type="RefSeq" id="WP_281842498.1">
    <property type="nucleotide sequence ID" value="NZ_BROH01000006.1"/>
</dbReference>
<evidence type="ECO:0008006" key="3">
    <source>
        <dbReference type="Google" id="ProtNLM"/>
    </source>
</evidence>
<sequence>MPRFFGLAAALATAVFLAGCETIGGGGQHAIYSAPLNGEFNETGQFAAELILVVDDDGKTFNGVLQRFRFSRNGFDRPAGRVPVSGTITASPEGDAVLAGSGEGTLTQGRQEYLVEFEFEGTYADRGRERISAWYFGGGDFNRSGQYVDWPKLRGEFTANIICRSSPLNPNGCQIPQALLR</sequence>
<dbReference type="PROSITE" id="PS51257">
    <property type="entry name" value="PROKAR_LIPOPROTEIN"/>
    <property type="match status" value="1"/>
</dbReference>
<keyword evidence="2" id="KW-1185">Reference proteome</keyword>
<protein>
    <recommendedName>
        <fullName evidence="3">Lipoprotein</fullName>
    </recommendedName>
</protein>
<name>A0ABQ5LTZ4_9RHOB</name>
<evidence type="ECO:0000313" key="2">
    <source>
        <dbReference type="Proteomes" id="UP001144205"/>
    </source>
</evidence>
<evidence type="ECO:0000313" key="1">
    <source>
        <dbReference type="EMBL" id="GKY88459.1"/>
    </source>
</evidence>
<accession>A0ABQ5LTZ4</accession>
<reference evidence="1" key="1">
    <citation type="journal article" date="2023" name="Int. J. Syst. Evol. Microbiol.">
        <title>Sinisalibacter aestuarii sp. nov., isolated from estuarine sediment of the Arakawa River.</title>
        <authorList>
            <person name="Arafat S.T."/>
            <person name="Hirano S."/>
            <person name="Sato A."/>
            <person name="Takeuchi K."/>
            <person name="Yasuda T."/>
            <person name="Terahara T."/>
            <person name="Hamada M."/>
            <person name="Kobayashi T."/>
        </authorList>
    </citation>
    <scope>NUCLEOTIDE SEQUENCE</scope>
    <source>
        <strain evidence="1">B-399</strain>
    </source>
</reference>
<dbReference type="Proteomes" id="UP001144205">
    <property type="component" value="Unassembled WGS sequence"/>
</dbReference>
<organism evidence="1 2">
    <name type="scientific">Sinisalibacter aestuarii</name>
    <dbReference type="NCBI Taxonomy" id="2949426"/>
    <lineage>
        <taxon>Bacteria</taxon>
        <taxon>Pseudomonadati</taxon>
        <taxon>Pseudomonadota</taxon>
        <taxon>Alphaproteobacteria</taxon>
        <taxon>Rhodobacterales</taxon>
        <taxon>Roseobacteraceae</taxon>
        <taxon>Sinisalibacter</taxon>
    </lineage>
</organism>
<gene>
    <name evidence="1" type="ORF">STA1M1_23280</name>
</gene>
<proteinExistence type="predicted"/>
<comment type="caution">
    <text evidence="1">The sequence shown here is derived from an EMBL/GenBank/DDBJ whole genome shotgun (WGS) entry which is preliminary data.</text>
</comment>